<accession>A0ABQ6MX10</accession>
<evidence type="ECO:0000313" key="7">
    <source>
        <dbReference type="Proteomes" id="UP001165060"/>
    </source>
</evidence>
<gene>
    <name evidence="6" type="ORF">TeGR_g369</name>
</gene>
<proteinExistence type="predicted"/>
<dbReference type="Gene3D" id="6.10.140.2220">
    <property type="match status" value="1"/>
</dbReference>
<protein>
    <recommendedName>
        <fullName evidence="5">MYND-type domain-containing protein</fullName>
    </recommendedName>
</protein>
<evidence type="ECO:0000256" key="2">
    <source>
        <dbReference type="ARBA" id="ARBA00022771"/>
    </source>
</evidence>
<evidence type="ECO:0000256" key="4">
    <source>
        <dbReference type="PROSITE-ProRule" id="PRU00134"/>
    </source>
</evidence>
<dbReference type="Pfam" id="PF01753">
    <property type="entry name" value="zf-MYND"/>
    <property type="match status" value="1"/>
</dbReference>
<keyword evidence="2 4" id="KW-0863">Zinc-finger</keyword>
<comment type="caution">
    <text evidence="6">The sequence shown here is derived from an EMBL/GenBank/DDBJ whole genome shotgun (WGS) entry which is preliminary data.</text>
</comment>
<evidence type="ECO:0000256" key="1">
    <source>
        <dbReference type="ARBA" id="ARBA00022723"/>
    </source>
</evidence>
<dbReference type="Proteomes" id="UP001165060">
    <property type="component" value="Unassembled WGS sequence"/>
</dbReference>
<dbReference type="SUPFAM" id="SSF144232">
    <property type="entry name" value="HIT/MYND zinc finger-like"/>
    <property type="match status" value="1"/>
</dbReference>
<keyword evidence="1" id="KW-0479">Metal-binding</keyword>
<sequence length="259" mass="28356">MTNASATSCELCSAPNKVPGNGNFFPCCGINACVACFSASFVRIDGIQCCKHCKEHTAFTADALEAAYTRLMDEHEHRGAMDRLLTLWIAKQQAGTSKEMADKIKALQERIKEAEGAKGESTFSNEQTAEMLGKMLKIIGAGGSATEQFEEVKKQAWEQYGKPAAKKLHGLNYKACAAGCGEKGEKKCSKCDRAHYCGRECQVAHWKAHKAECKAWRGREEALRKDFEKLEELEKGDKGQEGRVEFRTLMGMAGGGGVD</sequence>
<keyword evidence="7" id="KW-1185">Reference proteome</keyword>
<evidence type="ECO:0000259" key="5">
    <source>
        <dbReference type="PROSITE" id="PS50865"/>
    </source>
</evidence>
<evidence type="ECO:0000256" key="3">
    <source>
        <dbReference type="ARBA" id="ARBA00022833"/>
    </source>
</evidence>
<feature type="domain" description="MYND-type" evidence="5">
    <location>
        <begin position="177"/>
        <end position="213"/>
    </location>
</feature>
<organism evidence="6 7">
    <name type="scientific">Tetraparma gracilis</name>
    <dbReference type="NCBI Taxonomy" id="2962635"/>
    <lineage>
        <taxon>Eukaryota</taxon>
        <taxon>Sar</taxon>
        <taxon>Stramenopiles</taxon>
        <taxon>Ochrophyta</taxon>
        <taxon>Bolidophyceae</taxon>
        <taxon>Parmales</taxon>
        <taxon>Triparmaceae</taxon>
        <taxon>Tetraparma</taxon>
    </lineage>
</organism>
<dbReference type="InterPro" id="IPR002893">
    <property type="entry name" value="Znf_MYND"/>
</dbReference>
<dbReference type="PROSITE" id="PS50865">
    <property type="entry name" value="ZF_MYND_2"/>
    <property type="match status" value="1"/>
</dbReference>
<dbReference type="EMBL" id="BRYB01000645">
    <property type="protein sequence ID" value="GMI34548.1"/>
    <property type="molecule type" value="Genomic_DNA"/>
</dbReference>
<keyword evidence="3" id="KW-0862">Zinc</keyword>
<evidence type="ECO:0000313" key="6">
    <source>
        <dbReference type="EMBL" id="GMI34548.1"/>
    </source>
</evidence>
<reference evidence="6 7" key="1">
    <citation type="journal article" date="2023" name="Commun. Biol.">
        <title>Genome analysis of Parmales, the sister group of diatoms, reveals the evolutionary specialization of diatoms from phago-mixotrophs to photoautotrophs.</title>
        <authorList>
            <person name="Ban H."/>
            <person name="Sato S."/>
            <person name="Yoshikawa S."/>
            <person name="Yamada K."/>
            <person name="Nakamura Y."/>
            <person name="Ichinomiya M."/>
            <person name="Sato N."/>
            <person name="Blanc-Mathieu R."/>
            <person name="Endo H."/>
            <person name="Kuwata A."/>
            <person name="Ogata H."/>
        </authorList>
    </citation>
    <scope>NUCLEOTIDE SEQUENCE [LARGE SCALE GENOMIC DNA]</scope>
</reference>
<name>A0ABQ6MX10_9STRA</name>